<accession>A0A2S1YP58</accession>
<keyword evidence="2" id="KW-1185">Reference proteome</keyword>
<dbReference type="RefSeq" id="WP_109193309.1">
    <property type="nucleotide sequence ID" value="NZ_CP029255.1"/>
</dbReference>
<dbReference type="Proteomes" id="UP000245250">
    <property type="component" value="Chromosome"/>
</dbReference>
<sequence length="142" mass="16312">MYTINTQLAYFNCSFNSKRLILNLKWFRLDKADSSSLNALCFNSTELEQFQAFIGQNPLNFPGQSFVEPTKIEEFVFFINGNVPQGILSFYPVLSKNADTDTHPSIHQVMKIVLTDENYQPAAHYTLDFDVIGKIEIYRNAK</sequence>
<dbReference type="EMBL" id="CP029255">
    <property type="protein sequence ID" value="AWK05877.1"/>
    <property type="molecule type" value="Genomic_DNA"/>
</dbReference>
<dbReference type="AlphaFoldDB" id="A0A2S1YP58"/>
<organism evidence="1 2">
    <name type="scientific">Flavobacterium crocinum</name>
    <dbReference type="NCBI Taxonomy" id="2183896"/>
    <lineage>
        <taxon>Bacteria</taxon>
        <taxon>Pseudomonadati</taxon>
        <taxon>Bacteroidota</taxon>
        <taxon>Flavobacteriia</taxon>
        <taxon>Flavobacteriales</taxon>
        <taxon>Flavobacteriaceae</taxon>
        <taxon>Flavobacterium</taxon>
    </lineage>
</organism>
<proteinExistence type="predicted"/>
<name>A0A2S1YP58_9FLAO</name>
<dbReference type="KEGG" id="fcr:HYN56_17235"/>
<evidence type="ECO:0000313" key="1">
    <source>
        <dbReference type="EMBL" id="AWK05877.1"/>
    </source>
</evidence>
<protein>
    <submittedName>
        <fullName evidence="1">Uncharacterized protein</fullName>
    </submittedName>
</protein>
<gene>
    <name evidence="1" type="ORF">HYN56_17235</name>
</gene>
<evidence type="ECO:0000313" key="2">
    <source>
        <dbReference type="Proteomes" id="UP000245250"/>
    </source>
</evidence>
<dbReference type="OrthoDB" id="1347156at2"/>
<reference evidence="1 2" key="1">
    <citation type="submission" date="2018-05" db="EMBL/GenBank/DDBJ databases">
        <title>Genome sequencing of Flavobacterium sp. HYN0056.</title>
        <authorList>
            <person name="Yi H."/>
            <person name="Baek C."/>
        </authorList>
    </citation>
    <scope>NUCLEOTIDE SEQUENCE [LARGE SCALE GENOMIC DNA]</scope>
    <source>
        <strain evidence="1 2">HYN0056</strain>
    </source>
</reference>